<protein>
    <submittedName>
        <fullName evidence="1">Uncharacterized protein</fullName>
    </submittedName>
</protein>
<dbReference type="Proteomes" id="UP000694044">
    <property type="component" value="Unassembled WGS sequence"/>
</dbReference>
<keyword evidence="2" id="KW-1185">Reference proteome</keyword>
<evidence type="ECO:0000313" key="1">
    <source>
        <dbReference type="EMBL" id="KAG7380979.1"/>
    </source>
</evidence>
<proteinExistence type="predicted"/>
<dbReference type="OrthoDB" id="126155at2759"/>
<evidence type="ECO:0000313" key="2">
    <source>
        <dbReference type="Proteomes" id="UP000694044"/>
    </source>
</evidence>
<gene>
    <name evidence="1" type="ORF">PHYPSEUDO_006576</name>
</gene>
<sequence>MQQSANAQFLAVPPVCRCLLDFGFGAHGLTVMYYRPVDLWDRVQAQDSNVSFTDFSERNTLRPEVSASSRSDVFSALRSLRVFARHFYNDAVQELIDGASSFIDSYKGVSDTDAVSWKLLAFWVTSKFSMFRRLIISRDFDAAQEVWLEFSLTDEEFLELLDLRRSHHVADPSHRSPPKTNRAE</sequence>
<reference evidence="1" key="1">
    <citation type="submission" date="2021-02" db="EMBL/GenBank/DDBJ databases">
        <authorList>
            <person name="Palmer J.M."/>
        </authorList>
    </citation>
    <scope>NUCLEOTIDE SEQUENCE</scope>
    <source>
        <strain evidence="1">SCRP734</strain>
    </source>
</reference>
<name>A0A8T1VLA0_9STRA</name>
<comment type="caution">
    <text evidence="1">The sequence shown here is derived from an EMBL/GenBank/DDBJ whole genome shotgun (WGS) entry which is preliminary data.</text>
</comment>
<accession>A0A8T1VLA0</accession>
<dbReference type="EMBL" id="JAGDFM010000267">
    <property type="protein sequence ID" value="KAG7380979.1"/>
    <property type="molecule type" value="Genomic_DNA"/>
</dbReference>
<organism evidence="1 2">
    <name type="scientific">Phytophthora pseudosyringae</name>
    <dbReference type="NCBI Taxonomy" id="221518"/>
    <lineage>
        <taxon>Eukaryota</taxon>
        <taxon>Sar</taxon>
        <taxon>Stramenopiles</taxon>
        <taxon>Oomycota</taxon>
        <taxon>Peronosporomycetes</taxon>
        <taxon>Peronosporales</taxon>
        <taxon>Peronosporaceae</taxon>
        <taxon>Phytophthora</taxon>
    </lineage>
</organism>
<dbReference type="AlphaFoldDB" id="A0A8T1VLA0"/>